<evidence type="ECO:0000313" key="2">
    <source>
        <dbReference type="Proteomes" id="UP000838748"/>
    </source>
</evidence>
<name>A0ABM9A7C8_9VIBR</name>
<dbReference type="PANTHER" id="PTHR38767:SF1">
    <property type="entry name" value="DNA POLYMERASE III SUBUNIT CHI"/>
    <property type="match status" value="1"/>
</dbReference>
<dbReference type="Gene3D" id="3.40.50.10110">
    <property type="entry name" value="DNA polymerase III subunit chi"/>
    <property type="match status" value="1"/>
</dbReference>
<keyword evidence="2" id="KW-1185">Reference proteome</keyword>
<dbReference type="Proteomes" id="UP000838748">
    <property type="component" value="Unassembled WGS sequence"/>
</dbReference>
<evidence type="ECO:0000313" key="1">
    <source>
        <dbReference type="EMBL" id="CAH0541485.1"/>
    </source>
</evidence>
<dbReference type="EC" id="2.7.7.7" evidence="1"/>
<protein>
    <submittedName>
        <fullName evidence="1">DNA polymerase III subunit chi</fullName>
        <ecNumber evidence="1">2.7.7.7</ecNumber>
    </submittedName>
</protein>
<keyword evidence="1" id="KW-0548">Nucleotidyltransferase</keyword>
<dbReference type="EMBL" id="CAKLDM010000002">
    <property type="protein sequence ID" value="CAH0541485.1"/>
    <property type="molecule type" value="Genomic_DNA"/>
</dbReference>
<gene>
    <name evidence="1" type="primary">holC</name>
    <name evidence="1" type="ORF">VMF7928_03589</name>
</gene>
<dbReference type="SUPFAM" id="SSF102400">
    <property type="entry name" value="DNA polymerase III chi subunit"/>
    <property type="match status" value="1"/>
</dbReference>
<reference evidence="1" key="1">
    <citation type="submission" date="2021-11" db="EMBL/GenBank/DDBJ databases">
        <authorList>
            <person name="Rodrigo-Torres L."/>
            <person name="Arahal R. D."/>
            <person name="Lucena T."/>
        </authorList>
    </citation>
    <scope>NUCLEOTIDE SEQUENCE</scope>
    <source>
        <strain evidence="1">CECT 7928</strain>
    </source>
</reference>
<accession>A0ABM9A7C8</accession>
<dbReference type="Pfam" id="PF04364">
    <property type="entry name" value="DNA_pol3_chi"/>
    <property type="match status" value="1"/>
</dbReference>
<dbReference type="GO" id="GO:0003887">
    <property type="term" value="F:DNA-directed DNA polymerase activity"/>
    <property type="evidence" value="ECO:0007669"/>
    <property type="project" value="UniProtKB-EC"/>
</dbReference>
<dbReference type="RefSeq" id="WP_237363057.1">
    <property type="nucleotide sequence ID" value="NZ_CAKLDM010000002.1"/>
</dbReference>
<organism evidence="1 2">
    <name type="scientific">Vibrio marisflavi CECT 7928</name>
    <dbReference type="NCBI Taxonomy" id="634439"/>
    <lineage>
        <taxon>Bacteria</taxon>
        <taxon>Pseudomonadati</taxon>
        <taxon>Pseudomonadota</taxon>
        <taxon>Gammaproteobacteria</taxon>
        <taxon>Vibrionales</taxon>
        <taxon>Vibrionaceae</taxon>
        <taxon>Vibrio</taxon>
    </lineage>
</organism>
<proteinExistence type="predicted"/>
<dbReference type="InterPro" id="IPR007459">
    <property type="entry name" value="DNA_pol3_chi"/>
</dbReference>
<comment type="caution">
    <text evidence="1">The sequence shown here is derived from an EMBL/GenBank/DDBJ whole genome shotgun (WGS) entry which is preliminary data.</text>
</comment>
<dbReference type="InterPro" id="IPR036768">
    <property type="entry name" value="PolIII_chi_sf"/>
</dbReference>
<dbReference type="PANTHER" id="PTHR38767">
    <property type="entry name" value="DNA POLYMERASE III SUBUNIT CHI"/>
    <property type="match status" value="1"/>
</dbReference>
<sequence>MANATFYIISADTPQATESGLMEYILFLCHHFVQQNAKLFINCENKQHAEQLAEIFWDSAPSDFIAHNLVGEGPQYGTNVEIGYDGKTPSWNRQIVINLANTHTTFANQFTEVVDFVSCDEKAKQIARGRFKQYRHAGFQMQTIDIKHP</sequence>
<keyword evidence="1" id="KW-0808">Transferase</keyword>